<proteinExistence type="predicted"/>
<keyword evidence="3" id="KW-0732">Signal</keyword>
<dbReference type="Proteomes" id="UP001327459">
    <property type="component" value="Chromosome"/>
</dbReference>
<evidence type="ECO:0000256" key="4">
    <source>
        <dbReference type="ARBA" id="ARBA00022927"/>
    </source>
</evidence>
<keyword evidence="4" id="KW-0653">Protein transport</keyword>
<accession>A0ABZ0YT38</accession>
<comment type="subunit">
    <text evidence="1">Monomer.</text>
</comment>
<evidence type="ECO:0000256" key="1">
    <source>
        <dbReference type="ARBA" id="ARBA00011245"/>
    </source>
</evidence>
<dbReference type="Gene3D" id="2.50.20.10">
    <property type="entry name" value="Lipoprotein localisation LolA/LolB/LppX"/>
    <property type="match status" value="1"/>
</dbReference>
<gene>
    <name evidence="5" type="ORF">SR882_06045</name>
</gene>
<sequence length="205" mass="23060">MTLSFSRRFAALILLTLPLPTYALNIEELATALAERGADSTDYQQTRYLGILDEPLESSGRLSFEPPDRLVQEQRHPEARTLILDGDQLTFEAEDRRRVVQLDDSPEGAALADSLRGILNGRIEALREDYELVLSERPGNGWRLHLLPRRQVLAERIRRIEVVGQINAGLAAVERLTLEFANGDRSVMRLGPHGNADPDDERRSP</sequence>
<organism evidence="5 6">
    <name type="scientific">Guyparkeria halophila</name>
    <dbReference type="NCBI Taxonomy" id="47960"/>
    <lineage>
        <taxon>Bacteria</taxon>
        <taxon>Pseudomonadati</taxon>
        <taxon>Pseudomonadota</taxon>
        <taxon>Gammaproteobacteria</taxon>
        <taxon>Chromatiales</taxon>
        <taxon>Thioalkalibacteraceae</taxon>
        <taxon>Guyparkeria</taxon>
    </lineage>
</organism>
<reference evidence="5 6" key="1">
    <citation type="submission" date="2023-11" db="EMBL/GenBank/DDBJ databases">
        <title>MicrobeMod: A computational toolkit for identifying prokaryotic methylation and restriction-modification with nanopore sequencing.</title>
        <authorList>
            <person name="Crits-Christoph A."/>
            <person name="Kang S.C."/>
            <person name="Lee H."/>
            <person name="Ostrov N."/>
        </authorList>
    </citation>
    <scope>NUCLEOTIDE SEQUENCE [LARGE SCALE GENOMIC DNA]</scope>
    <source>
        <strain evidence="5 6">ATCC 49870</strain>
    </source>
</reference>
<evidence type="ECO:0000313" key="5">
    <source>
        <dbReference type="EMBL" id="WQH15331.1"/>
    </source>
</evidence>
<evidence type="ECO:0000256" key="3">
    <source>
        <dbReference type="ARBA" id="ARBA00022729"/>
    </source>
</evidence>
<dbReference type="Pfam" id="PF19574">
    <property type="entry name" value="LolA_3"/>
    <property type="match status" value="1"/>
</dbReference>
<dbReference type="SUPFAM" id="SSF89392">
    <property type="entry name" value="Prokaryotic lipoproteins and lipoprotein localization factors"/>
    <property type="match status" value="1"/>
</dbReference>
<dbReference type="CDD" id="cd16325">
    <property type="entry name" value="LolA"/>
    <property type="match status" value="1"/>
</dbReference>
<evidence type="ECO:0000313" key="6">
    <source>
        <dbReference type="Proteomes" id="UP001327459"/>
    </source>
</evidence>
<dbReference type="InterPro" id="IPR029046">
    <property type="entry name" value="LolA/LolB/LppX"/>
</dbReference>
<keyword evidence="5" id="KW-0449">Lipoprotein</keyword>
<dbReference type="RefSeq" id="WP_322520362.1">
    <property type="nucleotide sequence ID" value="NZ_CP140153.1"/>
</dbReference>
<keyword evidence="6" id="KW-1185">Reference proteome</keyword>
<evidence type="ECO:0000256" key="2">
    <source>
        <dbReference type="ARBA" id="ARBA00022448"/>
    </source>
</evidence>
<protein>
    <submittedName>
        <fullName evidence="5">Outer membrane lipoprotein carrier protein LolA</fullName>
    </submittedName>
</protein>
<name>A0ABZ0YT38_9GAMM</name>
<dbReference type="InterPro" id="IPR004564">
    <property type="entry name" value="OM_lipoprot_carrier_LolA-like"/>
</dbReference>
<keyword evidence="2" id="KW-0813">Transport</keyword>
<dbReference type="EMBL" id="CP140153">
    <property type="protein sequence ID" value="WQH15331.1"/>
    <property type="molecule type" value="Genomic_DNA"/>
</dbReference>